<dbReference type="CDD" id="cd00371">
    <property type="entry name" value="HMA"/>
    <property type="match status" value="1"/>
</dbReference>
<reference evidence="3 4" key="1">
    <citation type="journal article" date="2014" name="Genome Announc.">
        <title>Draft Genome Sequence of Amycolatopsis lurida NRRL 2430, Producer of the Glycopeptide Family Antibiotic Ristocetin.</title>
        <authorList>
            <person name="Kwun M.J."/>
            <person name="Hong H.J."/>
        </authorList>
    </citation>
    <scope>NUCLEOTIDE SEQUENCE [LARGE SCALE GENOMIC DNA]</scope>
    <source>
        <strain evidence="3 4">NRRL 2430</strain>
    </source>
</reference>
<evidence type="ECO:0000313" key="3">
    <source>
        <dbReference type="EMBL" id="KFU76308.1"/>
    </source>
</evidence>
<evidence type="ECO:0000313" key="4">
    <source>
        <dbReference type="Proteomes" id="UP000256220"/>
    </source>
</evidence>
<dbReference type="Proteomes" id="UP000256220">
    <property type="component" value="Unassembled WGS sequence"/>
</dbReference>
<name>A0A2P2FHV5_AMYLU</name>
<dbReference type="GO" id="GO:0046872">
    <property type="term" value="F:metal ion binding"/>
    <property type="evidence" value="ECO:0007669"/>
    <property type="project" value="UniProtKB-KW"/>
</dbReference>
<sequence>MSASTYVVRGMACGHCAAFVTEELETIAGVTGVAVDVESGTVTVTSDEVLDVAVVRVAVEEAGYEFVPKT</sequence>
<gene>
    <name evidence="3" type="ORF">BB31_36940</name>
</gene>
<evidence type="ECO:0000256" key="1">
    <source>
        <dbReference type="ARBA" id="ARBA00022723"/>
    </source>
</evidence>
<accession>A0A2P2FHV5</accession>
<dbReference type="SUPFAM" id="SSF55008">
    <property type="entry name" value="HMA, heavy metal-associated domain"/>
    <property type="match status" value="1"/>
</dbReference>
<evidence type="ECO:0000259" key="2">
    <source>
        <dbReference type="PROSITE" id="PS50846"/>
    </source>
</evidence>
<keyword evidence="4" id="KW-1185">Reference proteome</keyword>
<dbReference type="Gene3D" id="3.30.70.100">
    <property type="match status" value="1"/>
</dbReference>
<dbReference type="InterPro" id="IPR036163">
    <property type="entry name" value="HMA_dom_sf"/>
</dbReference>
<organism evidence="3 4">
    <name type="scientific">Amycolatopsis lurida NRRL 2430</name>
    <dbReference type="NCBI Taxonomy" id="1460371"/>
    <lineage>
        <taxon>Bacteria</taxon>
        <taxon>Bacillati</taxon>
        <taxon>Actinomycetota</taxon>
        <taxon>Actinomycetes</taxon>
        <taxon>Pseudonocardiales</taxon>
        <taxon>Pseudonocardiaceae</taxon>
        <taxon>Amycolatopsis</taxon>
    </lineage>
</organism>
<proteinExistence type="predicted"/>
<dbReference type="Pfam" id="PF00403">
    <property type="entry name" value="HMA"/>
    <property type="match status" value="1"/>
</dbReference>
<keyword evidence="1" id="KW-0479">Metal-binding</keyword>
<comment type="caution">
    <text evidence="3">The sequence shown here is derived from an EMBL/GenBank/DDBJ whole genome shotgun (WGS) entry which is preliminary data.</text>
</comment>
<dbReference type="InterPro" id="IPR017969">
    <property type="entry name" value="Heavy-metal-associated_CS"/>
</dbReference>
<dbReference type="InterPro" id="IPR006121">
    <property type="entry name" value="HMA_dom"/>
</dbReference>
<dbReference type="AlphaFoldDB" id="A0A2P2FHV5"/>
<dbReference type="PROSITE" id="PS50846">
    <property type="entry name" value="HMA_2"/>
    <property type="match status" value="1"/>
</dbReference>
<feature type="domain" description="HMA" evidence="2">
    <location>
        <begin position="2"/>
        <end position="67"/>
    </location>
</feature>
<protein>
    <recommendedName>
        <fullName evidence="2">HMA domain-containing protein</fullName>
    </recommendedName>
</protein>
<dbReference type="EMBL" id="JFBM01000046">
    <property type="protein sequence ID" value="KFU76308.1"/>
    <property type="molecule type" value="Genomic_DNA"/>
</dbReference>
<dbReference type="PROSITE" id="PS01047">
    <property type="entry name" value="HMA_1"/>
    <property type="match status" value="1"/>
</dbReference>